<protein>
    <submittedName>
        <fullName evidence="1">Uncharacterized protein</fullName>
    </submittedName>
</protein>
<gene>
    <name evidence="1" type="ORF">T459_15061</name>
</gene>
<reference evidence="1 2" key="1">
    <citation type="journal article" date="2014" name="Nat. Genet.">
        <title>Genome sequence of the hot pepper provides insights into the evolution of pungency in Capsicum species.</title>
        <authorList>
            <person name="Kim S."/>
            <person name="Park M."/>
            <person name="Yeom S.I."/>
            <person name="Kim Y.M."/>
            <person name="Lee J.M."/>
            <person name="Lee H.A."/>
            <person name="Seo E."/>
            <person name="Choi J."/>
            <person name="Cheong K."/>
            <person name="Kim K.T."/>
            <person name="Jung K."/>
            <person name="Lee G.W."/>
            <person name="Oh S.K."/>
            <person name="Bae C."/>
            <person name="Kim S.B."/>
            <person name="Lee H.Y."/>
            <person name="Kim S.Y."/>
            <person name="Kim M.S."/>
            <person name="Kang B.C."/>
            <person name="Jo Y.D."/>
            <person name="Yang H.B."/>
            <person name="Jeong H.J."/>
            <person name="Kang W.H."/>
            <person name="Kwon J.K."/>
            <person name="Shin C."/>
            <person name="Lim J.Y."/>
            <person name="Park J.H."/>
            <person name="Huh J.H."/>
            <person name="Kim J.S."/>
            <person name="Kim B.D."/>
            <person name="Cohen O."/>
            <person name="Paran I."/>
            <person name="Suh M.C."/>
            <person name="Lee S.B."/>
            <person name="Kim Y.K."/>
            <person name="Shin Y."/>
            <person name="Noh S.J."/>
            <person name="Park J."/>
            <person name="Seo Y.S."/>
            <person name="Kwon S.Y."/>
            <person name="Kim H.A."/>
            <person name="Park J.M."/>
            <person name="Kim H.J."/>
            <person name="Choi S.B."/>
            <person name="Bosland P.W."/>
            <person name="Reeves G."/>
            <person name="Jo S.H."/>
            <person name="Lee B.W."/>
            <person name="Cho H.T."/>
            <person name="Choi H.S."/>
            <person name="Lee M.S."/>
            <person name="Yu Y."/>
            <person name="Do Choi Y."/>
            <person name="Park B.S."/>
            <person name="van Deynze A."/>
            <person name="Ashrafi H."/>
            <person name="Hill T."/>
            <person name="Kim W.T."/>
            <person name="Pai H.S."/>
            <person name="Ahn H.K."/>
            <person name="Yeam I."/>
            <person name="Giovannoni J.J."/>
            <person name="Rose J.K."/>
            <person name="Sorensen I."/>
            <person name="Lee S.J."/>
            <person name="Kim R.W."/>
            <person name="Choi I.Y."/>
            <person name="Choi B.S."/>
            <person name="Lim J.S."/>
            <person name="Lee Y.H."/>
            <person name="Choi D."/>
        </authorList>
    </citation>
    <scope>NUCLEOTIDE SEQUENCE [LARGE SCALE GENOMIC DNA]</scope>
    <source>
        <strain evidence="2">cv. CM334</strain>
    </source>
</reference>
<reference evidence="1 2" key="2">
    <citation type="journal article" date="2017" name="Genome Biol.">
        <title>New reference genome sequences of hot pepper reveal the massive evolution of plant disease-resistance genes by retroduplication.</title>
        <authorList>
            <person name="Kim S."/>
            <person name="Park J."/>
            <person name="Yeom S.I."/>
            <person name="Kim Y.M."/>
            <person name="Seo E."/>
            <person name="Kim K.T."/>
            <person name="Kim M.S."/>
            <person name="Lee J.M."/>
            <person name="Cheong K."/>
            <person name="Shin H.S."/>
            <person name="Kim S.B."/>
            <person name="Han K."/>
            <person name="Lee J."/>
            <person name="Park M."/>
            <person name="Lee H.A."/>
            <person name="Lee H.Y."/>
            <person name="Lee Y."/>
            <person name="Oh S."/>
            <person name="Lee J.H."/>
            <person name="Choi E."/>
            <person name="Choi E."/>
            <person name="Lee S.E."/>
            <person name="Jeon J."/>
            <person name="Kim H."/>
            <person name="Choi G."/>
            <person name="Song H."/>
            <person name="Lee J."/>
            <person name="Lee S.C."/>
            <person name="Kwon J.K."/>
            <person name="Lee H.Y."/>
            <person name="Koo N."/>
            <person name="Hong Y."/>
            <person name="Kim R.W."/>
            <person name="Kang W.H."/>
            <person name="Huh J.H."/>
            <person name="Kang B.C."/>
            <person name="Yang T.J."/>
            <person name="Lee Y.H."/>
            <person name="Bennetzen J.L."/>
            <person name="Choi D."/>
        </authorList>
    </citation>
    <scope>NUCLEOTIDE SEQUENCE [LARGE SCALE GENOMIC DNA]</scope>
    <source>
        <strain evidence="2">cv. CM334</strain>
    </source>
</reference>
<evidence type="ECO:0000313" key="2">
    <source>
        <dbReference type="Proteomes" id="UP000222542"/>
    </source>
</evidence>
<sequence>MFFSPRELIGLLRVEQMGHTLEEGIYYRVVLLGIRKKSLSTQSFISKVSFQETALVKAALWGHINWLKDLKVNVVWGEEGDTLWYQIQGISAPFKAT</sequence>
<dbReference type="Gene3D" id="1.10.150.390">
    <property type="match status" value="1"/>
</dbReference>
<dbReference type="PANTHER" id="PTHR48443">
    <property type="entry name" value="DNA-DIRECTED RNA POLYMERASE SUBUNIT BETA"/>
    <property type="match status" value="1"/>
</dbReference>
<accession>A0A2G2ZJ97</accession>
<organism evidence="1 2">
    <name type="scientific">Capsicum annuum</name>
    <name type="common">Capsicum pepper</name>
    <dbReference type="NCBI Taxonomy" id="4072"/>
    <lineage>
        <taxon>Eukaryota</taxon>
        <taxon>Viridiplantae</taxon>
        <taxon>Streptophyta</taxon>
        <taxon>Embryophyta</taxon>
        <taxon>Tracheophyta</taxon>
        <taxon>Spermatophyta</taxon>
        <taxon>Magnoliopsida</taxon>
        <taxon>eudicotyledons</taxon>
        <taxon>Gunneridae</taxon>
        <taxon>Pentapetalae</taxon>
        <taxon>asterids</taxon>
        <taxon>lamiids</taxon>
        <taxon>Solanales</taxon>
        <taxon>Solanaceae</taxon>
        <taxon>Solanoideae</taxon>
        <taxon>Capsiceae</taxon>
        <taxon>Capsicum</taxon>
    </lineage>
</organism>
<dbReference type="EMBL" id="AYRZ02000005">
    <property type="protein sequence ID" value="PHT82046.1"/>
    <property type="molecule type" value="Genomic_DNA"/>
</dbReference>
<proteinExistence type="predicted"/>
<dbReference type="PANTHER" id="PTHR48443:SF2">
    <property type="entry name" value="DNA-DIRECTED RNA POLYMERASE SUBUNIT BETA"/>
    <property type="match status" value="1"/>
</dbReference>
<name>A0A2G2ZJ97_CAPAN</name>
<dbReference type="Gramene" id="PHT82046">
    <property type="protein sequence ID" value="PHT82046"/>
    <property type="gene ID" value="T459_15061"/>
</dbReference>
<keyword evidence="2" id="KW-1185">Reference proteome</keyword>
<dbReference type="SUPFAM" id="SSF64484">
    <property type="entry name" value="beta and beta-prime subunits of DNA dependent RNA-polymerase"/>
    <property type="match status" value="1"/>
</dbReference>
<dbReference type="AlphaFoldDB" id="A0A2G2ZJ97"/>
<evidence type="ECO:0000313" key="1">
    <source>
        <dbReference type="EMBL" id="PHT82046.1"/>
    </source>
</evidence>
<comment type="caution">
    <text evidence="1">The sequence shown here is derived from an EMBL/GenBank/DDBJ whole genome shotgun (WGS) entry which is preliminary data.</text>
</comment>
<dbReference type="Proteomes" id="UP000222542">
    <property type="component" value="Unassembled WGS sequence"/>
</dbReference>